<organism evidence="2 3">
    <name type="scientific">Falsigemmobacter intermedius</name>
    <dbReference type="NCBI Taxonomy" id="1553448"/>
    <lineage>
        <taxon>Bacteria</taxon>
        <taxon>Pseudomonadati</taxon>
        <taxon>Pseudomonadota</taxon>
        <taxon>Alphaproteobacteria</taxon>
        <taxon>Rhodobacterales</taxon>
        <taxon>Paracoccaceae</taxon>
        <taxon>Falsigemmobacter</taxon>
    </lineage>
</organism>
<dbReference type="Gene3D" id="3.30.1540.10">
    <property type="entry name" value="formyl-coa transferase, domain 3"/>
    <property type="match status" value="1"/>
</dbReference>
<dbReference type="Gene3D" id="3.40.50.10540">
    <property type="entry name" value="Crotonobetainyl-coa:carnitine coa-transferase, domain 1"/>
    <property type="match status" value="1"/>
</dbReference>
<dbReference type="PANTHER" id="PTHR48207">
    <property type="entry name" value="SUCCINATE--HYDROXYMETHYLGLUTARATE COA-TRANSFERASE"/>
    <property type="match status" value="1"/>
</dbReference>
<dbReference type="InterPro" id="IPR003673">
    <property type="entry name" value="CoA-Trfase_fam_III"/>
</dbReference>
<proteinExistence type="predicted"/>
<evidence type="ECO:0000256" key="1">
    <source>
        <dbReference type="ARBA" id="ARBA00022679"/>
    </source>
</evidence>
<dbReference type="AlphaFoldDB" id="A0A3S3U7J1"/>
<dbReference type="PANTHER" id="PTHR48207:SF3">
    <property type="entry name" value="SUCCINATE--HYDROXYMETHYLGLUTARATE COA-TRANSFERASE"/>
    <property type="match status" value="1"/>
</dbReference>
<dbReference type="RefSeq" id="WP_128489084.1">
    <property type="nucleotide sequence ID" value="NZ_JBHLXB010000003.1"/>
</dbReference>
<dbReference type="GO" id="GO:0008410">
    <property type="term" value="F:CoA-transferase activity"/>
    <property type="evidence" value="ECO:0007669"/>
    <property type="project" value="TreeGrafter"/>
</dbReference>
<accession>A0A3S3U7J1</accession>
<evidence type="ECO:0000313" key="3">
    <source>
        <dbReference type="Proteomes" id="UP000287168"/>
    </source>
</evidence>
<dbReference type="SUPFAM" id="SSF89796">
    <property type="entry name" value="CoA-transferase family III (CaiB/BaiF)"/>
    <property type="match status" value="1"/>
</dbReference>
<dbReference type="Pfam" id="PF02515">
    <property type="entry name" value="CoA_transf_3"/>
    <property type="match status" value="1"/>
</dbReference>
<dbReference type="OrthoDB" id="7208981at2"/>
<protein>
    <submittedName>
        <fullName evidence="2">CoA transferase</fullName>
    </submittedName>
</protein>
<evidence type="ECO:0000313" key="2">
    <source>
        <dbReference type="EMBL" id="RWY40987.1"/>
    </source>
</evidence>
<sequence>MTETHQNAPKGCLSHLRVLDLSRVFAGPYAGQILADFGAEVIKIEHPKFGDDVRHLGIHRKDAEGNDLGETSSFLAMNRGKQSVAIDLKDPKGQELVRRLAADADVVIENFKSGTLDRYGLGYADLKAVNPKIIYCSITGFGQTGPSAELPGYDPLFQALSGLMSITGVPDGAPGAGPNLVGYSVSDITAGLYATIAILAAATHRDNGGSGQHIDLALLDAQVAALSHIATNFLVSGKTPVRAGSASQITCPWQAFRCADRDLMIAVGNDRQFKKLCDVLGLPEVGADPRFATNRDRMANKPALLPQLEAAFAQRTAAEWEALLTPADVPCSPINTIPQMLEDPQIRHRGMVVDLPHERTGTVSLIANPIRFSETPARYDRAPPRLGADTVGVLQRHLGLSAEEVEALKASGTIRD</sequence>
<dbReference type="Proteomes" id="UP000287168">
    <property type="component" value="Unassembled WGS sequence"/>
</dbReference>
<reference evidence="2 3" key="1">
    <citation type="journal article" date="2015" name="Int. J. Syst. Evol. Microbiol.">
        <title>Gemmobacter intermedius sp. nov., isolated from a white stork (Ciconia ciconia).</title>
        <authorList>
            <person name="Kampfer P."/>
            <person name="Jerzak L."/>
            <person name="Wilharm G."/>
            <person name="Golke J."/>
            <person name="Busse H.J."/>
            <person name="Glaeser S.P."/>
        </authorList>
    </citation>
    <scope>NUCLEOTIDE SEQUENCE [LARGE SCALE GENOMIC DNA]</scope>
    <source>
        <strain evidence="2 3">119/4</strain>
    </source>
</reference>
<dbReference type="InterPro" id="IPR044855">
    <property type="entry name" value="CoA-Trfase_III_dom3_sf"/>
</dbReference>
<name>A0A3S3U7J1_9RHOB</name>
<keyword evidence="1 2" id="KW-0808">Transferase</keyword>
<comment type="caution">
    <text evidence="2">The sequence shown here is derived from an EMBL/GenBank/DDBJ whole genome shotgun (WGS) entry which is preliminary data.</text>
</comment>
<gene>
    <name evidence="2" type="ORF">EP867_10900</name>
</gene>
<dbReference type="InterPro" id="IPR050483">
    <property type="entry name" value="CoA-transferase_III_domain"/>
</dbReference>
<dbReference type="InterPro" id="IPR023606">
    <property type="entry name" value="CoA-Trfase_III_dom_1_sf"/>
</dbReference>
<dbReference type="EMBL" id="SBLC01000013">
    <property type="protein sequence ID" value="RWY40987.1"/>
    <property type="molecule type" value="Genomic_DNA"/>
</dbReference>
<keyword evidence="3" id="KW-1185">Reference proteome</keyword>